<comment type="catalytic activity">
    <reaction evidence="1">
        <text>Hydrolysis of terminal non-reducing beta-D-galactose residues in beta-D-galactosides.</text>
        <dbReference type="EC" id="3.2.1.23"/>
    </reaction>
</comment>
<keyword evidence="5 6" id="KW-0326">Glycosidase</keyword>
<name>A0A0R2BAY1_SECCO</name>
<keyword evidence="4 6" id="KW-0378">Hydrolase</keyword>
<dbReference type="InterPro" id="IPR008979">
    <property type="entry name" value="Galactose-bd-like_sf"/>
</dbReference>
<evidence type="ECO:0000259" key="8">
    <source>
        <dbReference type="Pfam" id="PF02836"/>
    </source>
</evidence>
<comment type="similarity">
    <text evidence="2 6">Belongs to the glycosyl hydrolase 2 family.</text>
</comment>
<evidence type="ECO:0000259" key="9">
    <source>
        <dbReference type="Pfam" id="PF02837"/>
    </source>
</evidence>
<dbReference type="InterPro" id="IPR017853">
    <property type="entry name" value="GH"/>
</dbReference>
<dbReference type="GO" id="GO:0004565">
    <property type="term" value="F:beta-galactosidase activity"/>
    <property type="evidence" value="ECO:0007669"/>
    <property type="project" value="UniProtKB-EC"/>
</dbReference>
<dbReference type="InterPro" id="IPR013783">
    <property type="entry name" value="Ig-like_fold"/>
</dbReference>
<dbReference type="Pfam" id="PF02836">
    <property type="entry name" value="Glyco_hydro_2_C"/>
    <property type="match status" value="1"/>
</dbReference>
<dbReference type="Gene3D" id="2.60.120.260">
    <property type="entry name" value="Galactose-binding domain-like"/>
    <property type="match status" value="1"/>
</dbReference>
<accession>A0A0R2BAY1</accession>
<dbReference type="InterPro" id="IPR036156">
    <property type="entry name" value="Beta-gal/glucu_dom_sf"/>
</dbReference>
<dbReference type="EMBL" id="AYYR01000030">
    <property type="protein sequence ID" value="KRM76337.1"/>
    <property type="molecule type" value="Genomic_DNA"/>
</dbReference>
<evidence type="ECO:0000256" key="5">
    <source>
        <dbReference type="ARBA" id="ARBA00023295"/>
    </source>
</evidence>
<dbReference type="InterPro" id="IPR006102">
    <property type="entry name" value="Ig-like_GH2"/>
</dbReference>
<evidence type="ECO:0000313" key="10">
    <source>
        <dbReference type="EMBL" id="KRM76337.1"/>
    </source>
</evidence>
<organism evidence="10 11">
    <name type="scientific">Secundilactobacillus collinoides DSM 20515 = JCM 1123</name>
    <dbReference type="NCBI Taxonomy" id="1423733"/>
    <lineage>
        <taxon>Bacteria</taxon>
        <taxon>Bacillati</taxon>
        <taxon>Bacillota</taxon>
        <taxon>Bacilli</taxon>
        <taxon>Lactobacillales</taxon>
        <taxon>Lactobacillaceae</taxon>
        <taxon>Secundilactobacillus</taxon>
    </lineage>
</organism>
<dbReference type="PANTHER" id="PTHR46323:SF2">
    <property type="entry name" value="BETA-GALACTOSIDASE"/>
    <property type="match status" value="1"/>
</dbReference>
<dbReference type="STRING" id="33960.TY91_05445"/>
<evidence type="ECO:0000256" key="3">
    <source>
        <dbReference type="ARBA" id="ARBA00012756"/>
    </source>
</evidence>
<dbReference type="PRINTS" id="PR00132">
    <property type="entry name" value="GLHYDRLASE2"/>
</dbReference>
<dbReference type="SUPFAM" id="SSF51445">
    <property type="entry name" value="(Trans)glycosidases"/>
    <property type="match status" value="1"/>
</dbReference>
<evidence type="ECO:0000256" key="6">
    <source>
        <dbReference type="RuleBase" id="RU361154"/>
    </source>
</evidence>
<feature type="domain" description="Glycosyl hydrolases family 2 sugar binding" evidence="9">
    <location>
        <begin position="76"/>
        <end position="260"/>
    </location>
</feature>
<gene>
    <name evidence="10" type="ORF">FC82_GL001697</name>
</gene>
<dbReference type="InterPro" id="IPR023232">
    <property type="entry name" value="Glyco_hydro_2_AS"/>
</dbReference>
<evidence type="ECO:0000256" key="1">
    <source>
        <dbReference type="ARBA" id="ARBA00001412"/>
    </source>
</evidence>
<dbReference type="AlphaFoldDB" id="A0A0R2BAY1"/>
<dbReference type="SUPFAM" id="SSF49785">
    <property type="entry name" value="Galactose-binding domain-like"/>
    <property type="match status" value="1"/>
</dbReference>
<dbReference type="GO" id="GO:0009341">
    <property type="term" value="C:beta-galactosidase complex"/>
    <property type="evidence" value="ECO:0007669"/>
    <property type="project" value="TreeGrafter"/>
</dbReference>
<evidence type="ECO:0000259" key="7">
    <source>
        <dbReference type="Pfam" id="PF00703"/>
    </source>
</evidence>
<dbReference type="Pfam" id="PF02837">
    <property type="entry name" value="Glyco_hydro_2_N"/>
    <property type="match status" value="1"/>
</dbReference>
<dbReference type="SUPFAM" id="SSF49303">
    <property type="entry name" value="beta-Galactosidase/glucuronidase domain"/>
    <property type="match status" value="1"/>
</dbReference>
<evidence type="ECO:0000256" key="4">
    <source>
        <dbReference type="ARBA" id="ARBA00022801"/>
    </source>
</evidence>
<dbReference type="InterPro" id="IPR050347">
    <property type="entry name" value="Bact_Beta-galactosidase"/>
</dbReference>
<protein>
    <recommendedName>
        <fullName evidence="3">beta-galactosidase</fullName>
        <ecNumber evidence="3">3.2.1.23</ecNumber>
    </recommendedName>
</protein>
<reference evidence="10 11" key="1">
    <citation type="journal article" date="2015" name="Genome Announc.">
        <title>Expanding the biotechnology potential of lactobacilli through comparative genomics of 213 strains and associated genera.</title>
        <authorList>
            <person name="Sun Z."/>
            <person name="Harris H.M."/>
            <person name="McCann A."/>
            <person name="Guo C."/>
            <person name="Argimon S."/>
            <person name="Zhang W."/>
            <person name="Yang X."/>
            <person name="Jeffery I.B."/>
            <person name="Cooney J.C."/>
            <person name="Kagawa T.F."/>
            <person name="Liu W."/>
            <person name="Song Y."/>
            <person name="Salvetti E."/>
            <person name="Wrobel A."/>
            <person name="Rasinkangas P."/>
            <person name="Parkhill J."/>
            <person name="Rea M.C."/>
            <person name="O'Sullivan O."/>
            <person name="Ritari J."/>
            <person name="Douillard F.P."/>
            <person name="Paul Ross R."/>
            <person name="Yang R."/>
            <person name="Briner A.E."/>
            <person name="Felis G.E."/>
            <person name="de Vos W.M."/>
            <person name="Barrangou R."/>
            <person name="Klaenhammer T.R."/>
            <person name="Caufield P.W."/>
            <person name="Cui Y."/>
            <person name="Zhang H."/>
            <person name="O'Toole P.W."/>
        </authorList>
    </citation>
    <scope>NUCLEOTIDE SEQUENCE [LARGE SCALE GENOMIC DNA]</scope>
    <source>
        <strain evidence="10 11">DSM 20515</strain>
    </source>
</reference>
<evidence type="ECO:0000256" key="2">
    <source>
        <dbReference type="ARBA" id="ARBA00007401"/>
    </source>
</evidence>
<dbReference type="PANTHER" id="PTHR46323">
    <property type="entry name" value="BETA-GALACTOSIDASE"/>
    <property type="match status" value="1"/>
</dbReference>
<comment type="caution">
    <text evidence="10">The sequence shown here is derived from an EMBL/GenBank/DDBJ whole genome shotgun (WGS) entry which is preliminary data.</text>
</comment>
<dbReference type="InterPro" id="IPR006103">
    <property type="entry name" value="Glyco_hydro_2_cat"/>
</dbReference>
<dbReference type="InterPro" id="IPR006101">
    <property type="entry name" value="Glyco_hydro_2"/>
</dbReference>
<proteinExistence type="inferred from homology"/>
<dbReference type="PROSITE" id="PS00719">
    <property type="entry name" value="GLYCOSYL_HYDROL_F2_1"/>
    <property type="match status" value="1"/>
</dbReference>
<dbReference type="EC" id="3.2.1.23" evidence="3"/>
<dbReference type="GO" id="GO:0005990">
    <property type="term" value="P:lactose catabolic process"/>
    <property type="evidence" value="ECO:0007669"/>
    <property type="project" value="TreeGrafter"/>
</dbReference>
<dbReference type="InterPro" id="IPR006104">
    <property type="entry name" value="Glyco_hydro_2_N"/>
</dbReference>
<dbReference type="Pfam" id="PF00703">
    <property type="entry name" value="Glyco_hydro_2"/>
    <property type="match status" value="1"/>
</dbReference>
<dbReference type="InterPro" id="IPR023230">
    <property type="entry name" value="Glyco_hydro_2_CS"/>
</dbReference>
<sequence>MDVSASLLMKENSETSHPSLLISNTRDIKGGLFLKAEISWLDDPEVFRVNQLPARSDHRAFQSTAEATTKQSSLEQSLDGDWQFKFAKTPQERPAGFYDPDYDRSKFDTIAVPGHIEIAGYGQLKYINTTYPWEGKIFRRPAYALNDQDTGKGMFSEGEDNTVGAYATTFTLNPELRDKRVIVQFDGVEEAMYLWLNGQFVGYAEDSFSRSEFDLTPYLKDGENLIAVEVFKRSTAAFIEDQDMFRFSGIFRSVRLVAKPAVFLEDMTLRPDVSDDYKNGDLNLALKLSQTDDAPDAEIRVKVTDGDGREVLSLAKPVANTVSFTDNAFKNVHLWNHMDPYLYHLQIEIVTTAGETLAVVPYDFGFRKVELKNKIMLLNGNRIIINGVNRHEWDAHRGRAVTAEDMTYDMQIFHENNINAVRTCHYPDQIPWYFLCDHEGIYMMAENNLESHGTWQKMGAVEPSYNVPGSVPQWKEAVLDRARSNYETFKNHTAVLFWSLGNESYAGDDIAAMNKFYKDHDDTRLTHYEGVCRNRKYEDQISDMESMMYDPPLEIAKYLENNPKKPFVDCEYMHDMGNSLGGMSSYNDLIDKYPMYQGGFIWDYIDQALWTEDEVTGEPVLRYGGDFDDRHSDYEFSGDGLLFADRTPKPAMQEVKYYYGKHIN</sequence>
<evidence type="ECO:0000313" key="11">
    <source>
        <dbReference type="Proteomes" id="UP000051845"/>
    </source>
</evidence>
<dbReference type="PROSITE" id="PS00608">
    <property type="entry name" value="GLYCOSYL_HYDROL_F2_2"/>
    <property type="match status" value="1"/>
</dbReference>
<feature type="domain" description="Glycoside hydrolase family 2 immunoglobulin-like beta-sandwich" evidence="7">
    <location>
        <begin position="262"/>
        <end position="367"/>
    </location>
</feature>
<feature type="domain" description="Glycoside hydrolase family 2 catalytic" evidence="8">
    <location>
        <begin position="369"/>
        <end position="661"/>
    </location>
</feature>
<dbReference type="PATRIC" id="fig|1423733.4.peg.1786"/>
<dbReference type="Proteomes" id="UP000051845">
    <property type="component" value="Unassembled WGS sequence"/>
</dbReference>
<dbReference type="Gene3D" id="3.20.20.80">
    <property type="entry name" value="Glycosidases"/>
    <property type="match status" value="1"/>
</dbReference>
<dbReference type="Gene3D" id="2.60.40.10">
    <property type="entry name" value="Immunoglobulins"/>
    <property type="match status" value="1"/>
</dbReference>